<dbReference type="InterPro" id="IPR023210">
    <property type="entry name" value="NADP_OxRdtase_dom"/>
</dbReference>
<feature type="domain" description="NADP-dependent oxidoreductase" evidence="1">
    <location>
        <begin position="22"/>
        <end position="327"/>
    </location>
</feature>
<dbReference type="EMBL" id="BAAATJ010000001">
    <property type="protein sequence ID" value="GAA2383693.1"/>
    <property type="molecule type" value="Genomic_DNA"/>
</dbReference>
<protein>
    <submittedName>
        <fullName evidence="2">Aldo/keto reductase</fullName>
    </submittedName>
</protein>
<dbReference type="Pfam" id="PF00248">
    <property type="entry name" value="Aldo_ket_red"/>
    <property type="match status" value="1"/>
</dbReference>
<sequence length="328" mass="36058">MSAPNSARNSTPNSAPAAPYFALGAMDFGTRLDREASTRLLDRFVERGGRWIDTANCYSFWLDPSGTGGQSETVIGEWLAARPGVRDRVLISTKVRQQPTVPGKWPESAEGLSAPAVRRAVRESLRRLRTDRIDLYWAHAEDREVPLEETVAAFGEVVSDGLALRLGASNHTAWRVERGRAIARGTGVAGWTALQLRYSYVQPRPGAVLPEAGHLHATPESLDYVRSEPELDLWVYSSLLWGSYTRPDRPLPEHYDHPGTARRLAVLGEVAAETGATANQVVLAWLTGGDPAVVPIVGVSRTEQLDEAFDAMELRLDAEQRRRLDEAA</sequence>
<dbReference type="InterPro" id="IPR036812">
    <property type="entry name" value="NAD(P)_OxRdtase_dom_sf"/>
</dbReference>
<evidence type="ECO:0000313" key="2">
    <source>
        <dbReference type="EMBL" id="GAA2383693.1"/>
    </source>
</evidence>
<name>A0ABN3HMV9_9ACTN</name>
<evidence type="ECO:0000259" key="1">
    <source>
        <dbReference type="Pfam" id="PF00248"/>
    </source>
</evidence>
<dbReference type="InterPro" id="IPR050523">
    <property type="entry name" value="AKR_Detox_Biosynth"/>
</dbReference>
<gene>
    <name evidence="2" type="ORF">GCM10010420_02210</name>
</gene>
<dbReference type="Proteomes" id="UP001500058">
    <property type="component" value="Unassembled WGS sequence"/>
</dbReference>
<organism evidence="2 3">
    <name type="scientific">Streptomyces glaucosporus</name>
    <dbReference type="NCBI Taxonomy" id="284044"/>
    <lineage>
        <taxon>Bacteria</taxon>
        <taxon>Bacillati</taxon>
        <taxon>Actinomycetota</taxon>
        <taxon>Actinomycetes</taxon>
        <taxon>Kitasatosporales</taxon>
        <taxon>Streptomycetaceae</taxon>
        <taxon>Streptomyces</taxon>
    </lineage>
</organism>
<dbReference type="PANTHER" id="PTHR43364">
    <property type="entry name" value="NADH-SPECIFIC METHYLGLYOXAL REDUCTASE-RELATED"/>
    <property type="match status" value="1"/>
</dbReference>
<dbReference type="Gene3D" id="3.20.20.100">
    <property type="entry name" value="NADP-dependent oxidoreductase domain"/>
    <property type="match status" value="1"/>
</dbReference>
<accession>A0ABN3HMV9</accession>
<evidence type="ECO:0000313" key="3">
    <source>
        <dbReference type="Proteomes" id="UP001500058"/>
    </source>
</evidence>
<proteinExistence type="predicted"/>
<reference evidence="2 3" key="1">
    <citation type="journal article" date="2019" name="Int. J. Syst. Evol. Microbiol.">
        <title>The Global Catalogue of Microorganisms (GCM) 10K type strain sequencing project: providing services to taxonomists for standard genome sequencing and annotation.</title>
        <authorList>
            <consortium name="The Broad Institute Genomics Platform"/>
            <consortium name="The Broad Institute Genome Sequencing Center for Infectious Disease"/>
            <person name="Wu L."/>
            <person name="Ma J."/>
        </authorList>
    </citation>
    <scope>NUCLEOTIDE SEQUENCE [LARGE SCALE GENOMIC DNA]</scope>
    <source>
        <strain evidence="2 3">JCM 6921</strain>
    </source>
</reference>
<dbReference type="SUPFAM" id="SSF51430">
    <property type="entry name" value="NAD(P)-linked oxidoreductase"/>
    <property type="match status" value="1"/>
</dbReference>
<keyword evidence="3" id="KW-1185">Reference proteome</keyword>
<comment type="caution">
    <text evidence="2">The sequence shown here is derived from an EMBL/GenBank/DDBJ whole genome shotgun (WGS) entry which is preliminary data.</text>
</comment>
<dbReference type="PANTHER" id="PTHR43364:SF6">
    <property type="entry name" value="OXIDOREDUCTASE-RELATED"/>
    <property type="match status" value="1"/>
</dbReference>